<evidence type="ECO:0000313" key="1">
    <source>
        <dbReference type="EnsemblMetazoa" id="GBRI043279-PA"/>
    </source>
</evidence>
<name>A0A1A9X3V6_9MUSC</name>
<reference evidence="2" key="1">
    <citation type="submission" date="2014-03" db="EMBL/GenBank/DDBJ databases">
        <authorList>
            <person name="Aksoy S."/>
            <person name="Warren W."/>
            <person name="Wilson R.K."/>
        </authorList>
    </citation>
    <scope>NUCLEOTIDE SEQUENCE [LARGE SCALE GENOMIC DNA]</scope>
    <source>
        <strain evidence="2">IAEA</strain>
    </source>
</reference>
<evidence type="ECO:0000313" key="2">
    <source>
        <dbReference type="Proteomes" id="UP000091820"/>
    </source>
</evidence>
<accession>A0A1A9X3V6</accession>
<sequence>MKLYGLAFIITSVATVLVQSTLYRFIADDLFQDCTEETQFGGFKDFVELKDVDYIFDDEGLHVNGSFTVVWDVTLNDHIMMYAELRKAVRYTWQSTPLSVQITDFCKDMSNPDSYIYEFWSKHLFPEDFKCFNKGSTYRHNPFTIKLEAEALVNLEGRYKVVVKYLKGLNDGICAELVGDIIRV</sequence>
<dbReference type="InterPro" id="IPR006601">
    <property type="entry name" value="Uncharacterised_DM11_DROME"/>
</dbReference>
<protein>
    <recommendedName>
        <fullName evidence="3">MD-2-related lipid-recognition domain-containing protein</fullName>
    </recommendedName>
</protein>
<dbReference type="Proteomes" id="UP000091820">
    <property type="component" value="Unassembled WGS sequence"/>
</dbReference>
<evidence type="ECO:0008006" key="3">
    <source>
        <dbReference type="Google" id="ProtNLM"/>
    </source>
</evidence>
<dbReference type="EnsemblMetazoa" id="GBRI043279-RA">
    <property type="protein sequence ID" value="GBRI043279-PA"/>
    <property type="gene ID" value="GBRI043279"/>
</dbReference>
<keyword evidence="2" id="KW-1185">Reference proteome</keyword>
<dbReference type="AlphaFoldDB" id="A0A1A9X3V6"/>
<reference evidence="1" key="2">
    <citation type="submission" date="2020-05" db="UniProtKB">
        <authorList>
            <consortium name="EnsemblMetazoa"/>
        </authorList>
    </citation>
    <scope>IDENTIFICATION</scope>
    <source>
        <strain evidence="1">IAEA</strain>
    </source>
</reference>
<dbReference type="SMART" id="SM00675">
    <property type="entry name" value="DM11"/>
    <property type="match status" value="1"/>
</dbReference>
<dbReference type="VEuPathDB" id="VectorBase:GBRI043279"/>
<proteinExistence type="predicted"/>
<organism evidence="1 2">
    <name type="scientific">Glossina brevipalpis</name>
    <dbReference type="NCBI Taxonomy" id="37001"/>
    <lineage>
        <taxon>Eukaryota</taxon>
        <taxon>Metazoa</taxon>
        <taxon>Ecdysozoa</taxon>
        <taxon>Arthropoda</taxon>
        <taxon>Hexapoda</taxon>
        <taxon>Insecta</taxon>
        <taxon>Pterygota</taxon>
        <taxon>Neoptera</taxon>
        <taxon>Endopterygota</taxon>
        <taxon>Diptera</taxon>
        <taxon>Brachycera</taxon>
        <taxon>Muscomorpha</taxon>
        <taxon>Hippoboscoidea</taxon>
        <taxon>Glossinidae</taxon>
        <taxon>Glossina</taxon>
    </lineage>
</organism>